<dbReference type="EMBL" id="OZ019910">
    <property type="protein sequence ID" value="CAK9211678.1"/>
    <property type="molecule type" value="Genomic_DNA"/>
</dbReference>
<keyword evidence="2" id="KW-1185">Reference proteome</keyword>
<proteinExistence type="predicted"/>
<accession>A0ABP0U3N1</accession>
<protein>
    <submittedName>
        <fullName evidence="1">Uncharacterized protein</fullName>
    </submittedName>
</protein>
<evidence type="ECO:0000313" key="2">
    <source>
        <dbReference type="Proteomes" id="UP001497512"/>
    </source>
</evidence>
<name>A0ABP0U3N1_9BRYO</name>
<organism evidence="1 2">
    <name type="scientific">Sphagnum troendelagicum</name>
    <dbReference type="NCBI Taxonomy" id="128251"/>
    <lineage>
        <taxon>Eukaryota</taxon>
        <taxon>Viridiplantae</taxon>
        <taxon>Streptophyta</taxon>
        <taxon>Embryophyta</taxon>
        <taxon>Bryophyta</taxon>
        <taxon>Sphagnophytina</taxon>
        <taxon>Sphagnopsida</taxon>
        <taxon>Sphagnales</taxon>
        <taxon>Sphagnaceae</taxon>
        <taxon>Sphagnum</taxon>
    </lineage>
</organism>
<evidence type="ECO:0000313" key="1">
    <source>
        <dbReference type="EMBL" id="CAK9211678.1"/>
    </source>
</evidence>
<reference evidence="1" key="1">
    <citation type="submission" date="2024-02" db="EMBL/GenBank/DDBJ databases">
        <authorList>
            <consortium name="ELIXIR-Norway"/>
            <consortium name="Elixir Norway"/>
        </authorList>
    </citation>
    <scope>NUCLEOTIDE SEQUENCE</scope>
</reference>
<sequence>MPKEVTLMAMCPSHQTDANNMLYTKVLPNPPGPSRKNIAPSPWATALNTTVTIVSWQMLSCGRFWST</sequence>
<gene>
    <name evidence="1" type="ORF">CSSPTR1EN2_LOCUS10908</name>
</gene>
<dbReference type="Proteomes" id="UP001497512">
    <property type="component" value="Chromosome 18"/>
</dbReference>